<dbReference type="STRING" id="37003.ENSKMAP00000017937"/>
<protein>
    <recommendedName>
        <fullName evidence="2">RNA helicase</fullName>
        <ecNumber evidence="2">3.6.4.13</ecNumber>
    </recommendedName>
</protein>
<dbReference type="Pfam" id="PF13087">
    <property type="entry name" value="AAA_12"/>
    <property type="match status" value="2"/>
</dbReference>
<dbReference type="Proteomes" id="UP000264800">
    <property type="component" value="Unplaced"/>
</dbReference>
<dbReference type="SUPFAM" id="SSF52540">
    <property type="entry name" value="P-loop containing nucleoside triphosphate hydrolases"/>
    <property type="match status" value="1"/>
</dbReference>
<dbReference type="InterPro" id="IPR027417">
    <property type="entry name" value="P-loop_NTPase"/>
</dbReference>
<dbReference type="Pfam" id="PF13086">
    <property type="entry name" value="AAA_11"/>
    <property type="match status" value="2"/>
</dbReference>
<reference evidence="9" key="1">
    <citation type="submission" date="2025-08" db="UniProtKB">
        <authorList>
            <consortium name="Ensembl"/>
        </authorList>
    </citation>
    <scope>IDENTIFICATION</scope>
</reference>
<dbReference type="AlphaFoldDB" id="A0A3Q3G0C8"/>
<evidence type="ECO:0000313" key="9">
    <source>
        <dbReference type="Ensembl" id="ENSKMAP00000017937.1"/>
    </source>
</evidence>
<dbReference type="InterPro" id="IPR049079">
    <property type="entry name" value="Mov-10_helical"/>
</dbReference>
<evidence type="ECO:0000256" key="2">
    <source>
        <dbReference type="ARBA" id="ARBA00012552"/>
    </source>
</evidence>
<feature type="domain" description="DNA2/NAM7 helicase helicase" evidence="5">
    <location>
        <begin position="334"/>
        <end position="417"/>
    </location>
</feature>
<evidence type="ECO:0000259" key="8">
    <source>
        <dbReference type="Pfam" id="PF21635"/>
    </source>
</evidence>
<evidence type="ECO:0000259" key="7">
    <source>
        <dbReference type="Pfam" id="PF21634"/>
    </source>
</evidence>
<dbReference type="GO" id="GO:0043186">
    <property type="term" value="C:P granule"/>
    <property type="evidence" value="ECO:0007669"/>
    <property type="project" value="TreeGrafter"/>
</dbReference>
<dbReference type="GO" id="GO:0005829">
    <property type="term" value="C:cytosol"/>
    <property type="evidence" value="ECO:0007669"/>
    <property type="project" value="TreeGrafter"/>
</dbReference>
<proteinExistence type="inferred from homology"/>
<evidence type="ECO:0000256" key="1">
    <source>
        <dbReference type="ARBA" id="ARBA00005601"/>
    </source>
</evidence>
<dbReference type="InterPro" id="IPR045055">
    <property type="entry name" value="DNA2/NAM7-like"/>
</dbReference>
<dbReference type="PANTHER" id="PTHR10887">
    <property type="entry name" value="DNA2/NAM7 HELICASE FAMILY"/>
    <property type="match status" value="1"/>
</dbReference>
<dbReference type="CDD" id="cd18038">
    <property type="entry name" value="DEXXQc_Helz-like"/>
    <property type="match status" value="1"/>
</dbReference>
<dbReference type="InterPro" id="IPR049080">
    <property type="entry name" value="MOV-10-like_beta-barrel"/>
</dbReference>
<feature type="domain" description="DNA2/NAM7 helicase-like C-terminal" evidence="6">
    <location>
        <begin position="575"/>
        <end position="606"/>
    </location>
</feature>
<accession>A0A3Q3G0C8</accession>
<comment type="similarity">
    <text evidence="1">Belongs to the DNA2/NAM7 helicase family. SDE3 subfamily.</text>
</comment>
<dbReference type="GO" id="GO:0035194">
    <property type="term" value="P:regulatory ncRNA-mediated post-transcriptional gene silencing"/>
    <property type="evidence" value="ECO:0007669"/>
    <property type="project" value="TreeGrafter"/>
</dbReference>
<dbReference type="PANTHER" id="PTHR10887:SF419">
    <property type="entry name" value="RNA HELICASE MOV10L1"/>
    <property type="match status" value="1"/>
</dbReference>
<sequence>MIICTGHLPNTKQLPVSCSPDGLNKGELNTASVCFCGRMVKSDDSDDCRSDDWGFVFRLLQRKPLKWDNYSWRFHLLLHLEEHQVTTEVEKFNQEDVLVVTHKTEKDILIVKVIYPLVLSGCQVLVTSLNRSEQKETYKGWVQDIDEDQVYIKFEEMFPKYFNKAVRCIVKFIYNRIPLQMQHRAVALVKKHKLEEFLFPTEKHCFRQKCHTKSVTSLHLLDNPEQNKAIQHIVACSAKPAPYLIFGPPGTGKTVTLVQAMKQILKIHVCHILVCAPSNSATDHLCEKILEGKVGTDKVYRLYPLSFPVANIPQSIQMNCNLNQITNALEIPPKVKLMSYKILVTTLQTVGRLVTGGIPHGHYSYIFVDEAGQATESEPYFSHPIFNILFNMLPFTVHGCQVVLAGDPKQLGPIVTSMVAEKHGLGVSMLERLMRDISLYKPHKIKGFNSRFVSKLRINYRSHPAILKIPNQLFYDGDLRPCAHLEKCLYETWECLHRKDFPVIFHCVAGTKERDTSSPSLYNMAEVDVLKEYLKSLIKHLHKQGVDSVEPQEIGIIAPYRKQQFICNPKLTEPNQNITLGFLSHAKRFNVAMTRARSLLIVVGDPRLLETDSMWNKFVHYCLKERSYRAHYHIQTLNSLLFCDNCLDNQEMFLLHPTDSHISRQCCTSFSKMY</sequence>
<evidence type="ECO:0000259" key="5">
    <source>
        <dbReference type="Pfam" id="PF13086"/>
    </source>
</evidence>
<dbReference type="CDD" id="cd18808">
    <property type="entry name" value="SF1_C_Upf1"/>
    <property type="match status" value="1"/>
</dbReference>
<comment type="catalytic activity">
    <reaction evidence="4">
        <text>ATP + H2O = ADP + phosphate + H(+)</text>
        <dbReference type="Rhea" id="RHEA:13065"/>
        <dbReference type="ChEBI" id="CHEBI:15377"/>
        <dbReference type="ChEBI" id="CHEBI:15378"/>
        <dbReference type="ChEBI" id="CHEBI:30616"/>
        <dbReference type="ChEBI" id="CHEBI:43474"/>
        <dbReference type="ChEBI" id="CHEBI:456216"/>
        <dbReference type="EC" id="3.6.4.13"/>
    </reaction>
</comment>
<feature type="domain" description="Helicase MOV-10 helical" evidence="8">
    <location>
        <begin position="62"/>
        <end position="87"/>
    </location>
</feature>
<reference evidence="9" key="2">
    <citation type="submission" date="2025-09" db="UniProtKB">
        <authorList>
            <consortium name="Ensembl"/>
        </authorList>
    </citation>
    <scope>IDENTIFICATION</scope>
</reference>
<dbReference type="GO" id="GO:0032574">
    <property type="term" value="F:5'-3' RNA helicase activity"/>
    <property type="evidence" value="ECO:0007669"/>
    <property type="project" value="InterPro"/>
</dbReference>
<keyword evidence="3" id="KW-0943">RNA-mediated gene silencing</keyword>
<evidence type="ECO:0000313" key="10">
    <source>
        <dbReference type="Proteomes" id="UP000264800"/>
    </source>
</evidence>
<dbReference type="Pfam" id="PF21635">
    <property type="entry name" value="Mov-10_helical"/>
    <property type="match status" value="1"/>
</dbReference>
<evidence type="ECO:0000256" key="3">
    <source>
        <dbReference type="ARBA" id="ARBA00023158"/>
    </source>
</evidence>
<feature type="domain" description="DNA2/NAM7 helicase helicase" evidence="5">
    <location>
        <begin position="223"/>
        <end position="309"/>
    </location>
</feature>
<feature type="domain" description="Helicase MOV-10-like beta-barrel" evidence="7">
    <location>
        <begin position="115"/>
        <end position="172"/>
    </location>
</feature>
<evidence type="ECO:0000256" key="4">
    <source>
        <dbReference type="ARBA" id="ARBA00047984"/>
    </source>
</evidence>
<dbReference type="EC" id="3.6.4.13" evidence="2"/>
<dbReference type="InterPro" id="IPR047187">
    <property type="entry name" value="SF1_C_Upf1"/>
</dbReference>
<organism evidence="9 10">
    <name type="scientific">Kryptolebias marmoratus</name>
    <name type="common">Mangrove killifish</name>
    <name type="synonym">Rivulus marmoratus</name>
    <dbReference type="NCBI Taxonomy" id="37003"/>
    <lineage>
        <taxon>Eukaryota</taxon>
        <taxon>Metazoa</taxon>
        <taxon>Chordata</taxon>
        <taxon>Craniata</taxon>
        <taxon>Vertebrata</taxon>
        <taxon>Euteleostomi</taxon>
        <taxon>Actinopterygii</taxon>
        <taxon>Neopterygii</taxon>
        <taxon>Teleostei</taxon>
        <taxon>Neoteleostei</taxon>
        <taxon>Acanthomorphata</taxon>
        <taxon>Ovalentaria</taxon>
        <taxon>Atherinomorphae</taxon>
        <taxon>Cyprinodontiformes</taxon>
        <taxon>Rivulidae</taxon>
        <taxon>Kryptolebias</taxon>
    </lineage>
</organism>
<dbReference type="Pfam" id="PF21634">
    <property type="entry name" value="MOV-10_beta-barrel"/>
    <property type="match status" value="1"/>
</dbReference>
<dbReference type="InterPro" id="IPR041679">
    <property type="entry name" value="DNA2/NAM7-like_C"/>
</dbReference>
<dbReference type="OMA" id="ELEVCGP"/>
<dbReference type="Ensembl" id="ENSKMAT00000018186.1">
    <property type="protein sequence ID" value="ENSKMAP00000017937.1"/>
    <property type="gene ID" value="ENSKMAG00000013343.1"/>
</dbReference>
<evidence type="ECO:0000259" key="6">
    <source>
        <dbReference type="Pfam" id="PF13087"/>
    </source>
</evidence>
<dbReference type="Gene3D" id="3.40.50.300">
    <property type="entry name" value="P-loop containing nucleotide triphosphate hydrolases"/>
    <property type="match status" value="4"/>
</dbReference>
<name>A0A3Q3G0C8_KRYMA</name>
<dbReference type="GO" id="GO:0003723">
    <property type="term" value="F:RNA binding"/>
    <property type="evidence" value="ECO:0007669"/>
    <property type="project" value="InterPro"/>
</dbReference>
<feature type="domain" description="DNA2/NAM7 helicase-like C-terminal" evidence="6">
    <location>
        <begin position="427"/>
        <end position="572"/>
    </location>
</feature>
<dbReference type="GeneTree" id="ENSGT00940000156024"/>
<dbReference type="InterPro" id="IPR041677">
    <property type="entry name" value="DNA2/NAM7_AAA_11"/>
</dbReference>
<keyword evidence="10" id="KW-1185">Reference proteome</keyword>
<dbReference type="InterPro" id="IPR026122">
    <property type="entry name" value="MOV-10/SDE3_DEXXQ/H-box"/>
</dbReference>